<dbReference type="AlphaFoldDB" id="A0A1W2BYR6"/>
<dbReference type="Proteomes" id="UP000192393">
    <property type="component" value="Unassembled WGS sequence"/>
</dbReference>
<dbReference type="EMBL" id="FWXS01000008">
    <property type="protein sequence ID" value="SMC78093.1"/>
    <property type="molecule type" value="Genomic_DNA"/>
</dbReference>
<evidence type="ECO:0000313" key="3">
    <source>
        <dbReference type="Proteomes" id="UP000192393"/>
    </source>
</evidence>
<keyword evidence="1" id="KW-0472">Membrane</keyword>
<keyword evidence="1" id="KW-1133">Transmembrane helix</keyword>
<keyword evidence="1" id="KW-0812">Transmembrane</keyword>
<sequence>MIKQTSGIVQIVKNKKMNQNRIVAKYYALHLSYFPLSIVYSLFATNEDKNTIFLFLFLVLLVSVTLYIYNFVITVISNIIFKGTPFVSFILPVIILIPLKFLFDNLDFGGKYGFIILLVGNLFVNVFTWKSIINLKKK</sequence>
<evidence type="ECO:0000256" key="1">
    <source>
        <dbReference type="SAM" id="Phobius"/>
    </source>
</evidence>
<evidence type="ECO:0000313" key="2">
    <source>
        <dbReference type="EMBL" id="SMC78093.1"/>
    </source>
</evidence>
<gene>
    <name evidence="2" type="ORF">SAMN06296427_1082</name>
</gene>
<accession>A0A1W2BYR6</accession>
<reference evidence="2 3" key="1">
    <citation type="submission" date="2017-04" db="EMBL/GenBank/DDBJ databases">
        <authorList>
            <person name="Afonso C.L."/>
            <person name="Miller P.J."/>
            <person name="Scott M.A."/>
            <person name="Spackman E."/>
            <person name="Goraichik I."/>
            <person name="Dimitrov K.M."/>
            <person name="Suarez D.L."/>
            <person name="Swayne D.E."/>
        </authorList>
    </citation>
    <scope>NUCLEOTIDE SEQUENCE [LARGE SCALE GENOMIC DNA]</scope>
    <source>
        <strain evidence="2 3">CGMCC 1.12708</strain>
    </source>
</reference>
<dbReference type="STRING" id="1434700.SAMN06296427_1082"/>
<protein>
    <submittedName>
        <fullName evidence="2">Uncharacterized protein</fullName>
    </submittedName>
</protein>
<keyword evidence="3" id="KW-1185">Reference proteome</keyword>
<organism evidence="2 3">
    <name type="scientific">Moheibacter sediminis</name>
    <dbReference type="NCBI Taxonomy" id="1434700"/>
    <lineage>
        <taxon>Bacteria</taxon>
        <taxon>Pseudomonadati</taxon>
        <taxon>Bacteroidota</taxon>
        <taxon>Flavobacteriia</taxon>
        <taxon>Flavobacteriales</taxon>
        <taxon>Weeksellaceae</taxon>
        <taxon>Moheibacter</taxon>
    </lineage>
</organism>
<feature type="transmembrane region" description="Helical" evidence="1">
    <location>
        <begin position="109"/>
        <end position="129"/>
    </location>
</feature>
<proteinExistence type="predicted"/>
<feature type="transmembrane region" description="Helical" evidence="1">
    <location>
        <begin position="51"/>
        <end position="72"/>
    </location>
</feature>
<feature type="transmembrane region" description="Helical" evidence="1">
    <location>
        <begin position="84"/>
        <end position="103"/>
    </location>
</feature>
<name>A0A1W2BYR6_9FLAO</name>
<feature type="transmembrane region" description="Helical" evidence="1">
    <location>
        <begin position="26"/>
        <end position="45"/>
    </location>
</feature>